<dbReference type="Proteomes" id="UP001562425">
    <property type="component" value="Unassembled WGS sequence"/>
</dbReference>
<organism evidence="2 3">
    <name type="scientific">Culex pipiens pipiens</name>
    <name type="common">Northern house mosquito</name>
    <dbReference type="NCBI Taxonomy" id="38569"/>
    <lineage>
        <taxon>Eukaryota</taxon>
        <taxon>Metazoa</taxon>
        <taxon>Ecdysozoa</taxon>
        <taxon>Arthropoda</taxon>
        <taxon>Hexapoda</taxon>
        <taxon>Insecta</taxon>
        <taxon>Pterygota</taxon>
        <taxon>Neoptera</taxon>
        <taxon>Endopterygota</taxon>
        <taxon>Diptera</taxon>
        <taxon>Nematocera</taxon>
        <taxon>Culicoidea</taxon>
        <taxon>Culicidae</taxon>
        <taxon>Culicinae</taxon>
        <taxon>Culicini</taxon>
        <taxon>Culex</taxon>
        <taxon>Culex</taxon>
    </lineage>
</organism>
<dbReference type="AlphaFoldDB" id="A0ABD1CRC6"/>
<reference evidence="2 3" key="1">
    <citation type="submission" date="2024-05" db="EMBL/GenBank/DDBJ databases">
        <title>Culex pipiens pipiens assembly and annotation.</title>
        <authorList>
            <person name="Alout H."/>
            <person name="Durand T."/>
        </authorList>
    </citation>
    <scope>NUCLEOTIDE SEQUENCE [LARGE SCALE GENOMIC DNA]</scope>
    <source>
        <strain evidence="2">HA-2024</strain>
        <tissue evidence="2">Whole body</tissue>
    </source>
</reference>
<protein>
    <submittedName>
        <fullName evidence="2">Uncharacterized protein</fullName>
    </submittedName>
</protein>
<gene>
    <name evidence="2" type="ORF">pipiens_015279</name>
</gene>
<accession>A0ABD1CRC6</accession>
<name>A0ABD1CRC6_CULPP</name>
<evidence type="ECO:0000313" key="2">
    <source>
        <dbReference type="EMBL" id="KAL1378913.1"/>
    </source>
</evidence>
<proteinExistence type="predicted"/>
<evidence type="ECO:0000313" key="3">
    <source>
        <dbReference type="Proteomes" id="UP001562425"/>
    </source>
</evidence>
<sequence>MSGTESAAKVVESASEDHDPDFLDEPADNNEKKGNQVEPQKKSEFSNMLNKAHLKLQKVPENHFAGMLEEFSTRDPSLYSEVISKGLLQITDAQLMQNVPASVEQSQKTSG</sequence>
<dbReference type="EMBL" id="JBEHCU010010010">
    <property type="protein sequence ID" value="KAL1378913.1"/>
    <property type="molecule type" value="Genomic_DNA"/>
</dbReference>
<evidence type="ECO:0000256" key="1">
    <source>
        <dbReference type="SAM" id="MobiDB-lite"/>
    </source>
</evidence>
<comment type="caution">
    <text evidence="2">The sequence shown here is derived from an EMBL/GenBank/DDBJ whole genome shotgun (WGS) entry which is preliminary data.</text>
</comment>
<keyword evidence="3" id="KW-1185">Reference proteome</keyword>
<feature type="region of interest" description="Disordered" evidence="1">
    <location>
        <begin position="1"/>
        <end position="44"/>
    </location>
</feature>
<feature type="compositionally biased region" description="Basic and acidic residues" evidence="1">
    <location>
        <begin position="29"/>
        <end position="44"/>
    </location>
</feature>